<dbReference type="InterPro" id="IPR029063">
    <property type="entry name" value="SAM-dependent_MTases_sf"/>
</dbReference>
<dbReference type="Proteomes" id="UP000184188">
    <property type="component" value="Unassembled WGS sequence"/>
</dbReference>
<dbReference type="GeneID" id="34607895"/>
<organism evidence="1 2">
    <name type="scientific">Penicilliopsis zonata CBS 506.65</name>
    <dbReference type="NCBI Taxonomy" id="1073090"/>
    <lineage>
        <taxon>Eukaryota</taxon>
        <taxon>Fungi</taxon>
        <taxon>Dikarya</taxon>
        <taxon>Ascomycota</taxon>
        <taxon>Pezizomycotina</taxon>
        <taxon>Eurotiomycetes</taxon>
        <taxon>Eurotiomycetidae</taxon>
        <taxon>Eurotiales</taxon>
        <taxon>Aspergillaceae</taxon>
        <taxon>Penicilliopsis</taxon>
    </lineage>
</organism>
<sequence>MASQQPDRIRSPNPVLSGISRLASRSLEEQGNGWSDLWDTGDDHFWDRGELSAALIEILEQRQDLFRPVVDGRRKKVL</sequence>
<dbReference type="OrthoDB" id="276151at2759"/>
<keyword evidence="2" id="KW-1185">Reference proteome</keyword>
<dbReference type="RefSeq" id="XP_022586246.1">
    <property type="nucleotide sequence ID" value="XM_022721430.1"/>
</dbReference>
<dbReference type="Gene3D" id="3.40.50.150">
    <property type="entry name" value="Vaccinia Virus protein VP39"/>
    <property type="match status" value="1"/>
</dbReference>
<dbReference type="VEuPathDB" id="FungiDB:ASPZODRAFT_12549"/>
<dbReference type="EMBL" id="KV878336">
    <property type="protein sequence ID" value="OJJ51736.1"/>
    <property type="molecule type" value="Genomic_DNA"/>
</dbReference>
<evidence type="ECO:0000313" key="1">
    <source>
        <dbReference type="EMBL" id="OJJ51736.1"/>
    </source>
</evidence>
<dbReference type="AlphaFoldDB" id="A0A1L9SX47"/>
<proteinExistence type="predicted"/>
<reference evidence="2" key="1">
    <citation type="journal article" date="2017" name="Genome Biol.">
        <title>Comparative genomics reveals high biological diversity and specific adaptations in the industrially and medically important fungal genus Aspergillus.</title>
        <authorList>
            <person name="de Vries R.P."/>
            <person name="Riley R."/>
            <person name="Wiebenga A."/>
            <person name="Aguilar-Osorio G."/>
            <person name="Amillis S."/>
            <person name="Uchima C.A."/>
            <person name="Anderluh G."/>
            <person name="Asadollahi M."/>
            <person name="Askin M."/>
            <person name="Barry K."/>
            <person name="Battaglia E."/>
            <person name="Bayram O."/>
            <person name="Benocci T."/>
            <person name="Braus-Stromeyer S.A."/>
            <person name="Caldana C."/>
            <person name="Canovas D."/>
            <person name="Cerqueira G.C."/>
            <person name="Chen F."/>
            <person name="Chen W."/>
            <person name="Choi C."/>
            <person name="Clum A."/>
            <person name="Dos Santos R.A."/>
            <person name="Damasio A.R."/>
            <person name="Diallinas G."/>
            <person name="Emri T."/>
            <person name="Fekete E."/>
            <person name="Flipphi M."/>
            <person name="Freyberg S."/>
            <person name="Gallo A."/>
            <person name="Gournas C."/>
            <person name="Habgood R."/>
            <person name="Hainaut M."/>
            <person name="Harispe M.L."/>
            <person name="Henrissat B."/>
            <person name="Hilden K.S."/>
            <person name="Hope R."/>
            <person name="Hossain A."/>
            <person name="Karabika E."/>
            <person name="Karaffa L."/>
            <person name="Karanyi Z."/>
            <person name="Krasevec N."/>
            <person name="Kuo A."/>
            <person name="Kusch H."/>
            <person name="LaButti K."/>
            <person name="Lagendijk E.L."/>
            <person name="Lapidus A."/>
            <person name="Levasseur A."/>
            <person name="Lindquist E."/>
            <person name="Lipzen A."/>
            <person name="Logrieco A.F."/>
            <person name="MacCabe A."/>
            <person name="Maekelae M.R."/>
            <person name="Malavazi I."/>
            <person name="Melin P."/>
            <person name="Meyer V."/>
            <person name="Mielnichuk N."/>
            <person name="Miskei M."/>
            <person name="Molnar A.P."/>
            <person name="Mule G."/>
            <person name="Ngan C.Y."/>
            <person name="Orejas M."/>
            <person name="Orosz E."/>
            <person name="Ouedraogo J.P."/>
            <person name="Overkamp K.M."/>
            <person name="Park H.-S."/>
            <person name="Perrone G."/>
            <person name="Piumi F."/>
            <person name="Punt P.J."/>
            <person name="Ram A.F."/>
            <person name="Ramon A."/>
            <person name="Rauscher S."/>
            <person name="Record E."/>
            <person name="Riano-Pachon D.M."/>
            <person name="Robert V."/>
            <person name="Roehrig J."/>
            <person name="Ruller R."/>
            <person name="Salamov A."/>
            <person name="Salih N.S."/>
            <person name="Samson R.A."/>
            <person name="Sandor E."/>
            <person name="Sanguinetti M."/>
            <person name="Schuetze T."/>
            <person name="Sepcic K."/>
            <person name="Shelest E."/>
            <person name="Sherlock G."/>
            <person name="Sophianopoulou V."/>
            <person name="Squina F.M."/>
            <person name="Sun H."/>
            <person name="Susca A."/>
            <person name="Todd R.B."/>
            <person name="Tsang A."/>
            <person name="Unkles S.E."/>
            <person name="van de Wiele N."/>
            <person name="van Rossen-Uffink D."/>
            <person name="Oliveira J.V."/>
            <person name="Vesth T.C."/>
            <person name="Visser J."/>
            <person name="Yu J.-H."/>
            <person name="Zhou M."/>
            <person name="Andersen M.R."/>
            <person name="Archer D.B."/>
            <person name="Baker S.E."/>
            <person name="Benoit I."/>
            <person name="Brakhage A.A."/>
            <person name="Braus G.H."/>
            <person name="Fischer R."/>
            <person name="Frisvad J.C."/>
            <person name="Goldman G.H."/>
            <person name="Houbraken J."/>
            <person name="Oakley B."/>
            <person name="Pocsi I."/>
            <person name="Scazzocchio C."/>
            <person name="Seiboth B."/>
            <person name="vanKuyk P.A."/>
            <person name="Wortman J."/>
            <person name="Dyer P.S."/>
            <person name="Grigoriev I.V."/>
        </authorList>
    </citation>
    <scope>NUCLEOTIDE SEQUENCE [LARGE SCALE GENOMIC DNA]</scope>
    <source>
        <strain evidence="2">CBS 506.65</strain>
    </source>
</reference>
<accession>A0A1L9SX47</accession>
<evidence type="ECO:0000313" key="2">
    <source>
        <dbReference type="Proteomes" id="UP000184188"/>
    </source>
</evidence>
<name>A0A1L9SX47_9EURO</name>
<protein>
    <submittedName>
        <fullName evidence="1">Uncharacterized protein</fullName>
    </submittedName>
</protein>
<gene>
    <name evidence="1" type="ORF">ASPZODRAFT_12549</name>
</gene>